<gene>
    <name evidence="4" type="ORF">E2I00_003981</name>
</gene>
<dbReference type="PANTHER" id="PTHR19367">
    <property type="entry name" value="T-CELL RECEPTOR ALPHA CHAIN V REGION"/>
    <property type="match status" value="1"/>
</dbReference>
<dbReference type="PANTHER" id="PTHR19367:SF35">
    <property type="entry name" value="T CELL RECEPTOR ALPHA VARIABLE 40"/>
    <property type="match status" value="1"/>
</dbReference>
<comment type="caution">
    <text evidence="4">The sequence shown here is derived from an EMBL/GenBank/DDBJ whole genome shotgun (WGS) entry which is preliminary data.</text>
</comment>
<organism evidence="4 5">
    <name type="scientific">Balaenoptera physalus</name>
    <name type="common">Fin whale</name>
    <name type="synonym">Balaena physalus</name>
    <dbReference type="NCBI Taxonomy" id="9770"/>
    <lineage>
        <taxon>Eukaryota</taxon>
        <taxon>Metazoa</taxon>
        <taxon>Chordata</taxon>
        <taxon>Craniata</taxon>
        <taxon>Vertebrata</taxon>
        <taxon>Euteleostomi</taxon>
        <taxon>Mammalia</taxon>
        <taxon>Eutheria</taxon>
        <taxon>Laurasiatheria</taxon>
        <taxon>Artiodactyla</taxon>
        <taxon>Whippomorpha</taxon>
        <taxon>Cetacea</taxon>
        <taxon>Mysticeti</taxon>
        <taxon>Balaenopteridae</taxon>
        <taxon>Balaenoptera</taxon>
    </lineage>
</organism>
<evidence type="ECO:0000256" key="3">
    <source>
        <dbReference type="ARBA" id="ARBA00023319"/>
    </source>
</evidence>
<keyword evidence="5" id="KW-1185">Reference proteome</keyword>
<sequence length="161" mass="18030">KNHWRLSDPGRAPCDPLLRDALDSELHIRNVGPPSSSCMSNTPNSIRKNEEKDHNGFQAHQVRSKTFFQPQNSSIQAQGTTVYFCVSNDAVRETKGEAECKADVHRRGGTSGNSVQHTGQVTVSEGALVTMNCIYTSTGYPTLFWYVQYLSKVCSFFRKRQ</sequence>
<dbReference type="OrthoDB" id="8947657at2759"/>
<proteinExistence type="predicted"/>
<accession>A0A643BL26</accession>
<dbReference type="InterPro" id="IPR051287">
    <property type="entry name" value="TCR_variable_region"/>
</dbReference>
<evidence type="ECO:0000256" key="2">
    <source>
        <dbReference type="ARBA" id="ARBA00023130"/>
    </source>
</evidence>
<evidence type="ECO:0000313" key="5">
    <source>
        <dbReference type="Proteomes" id="UP000437017"/>
    </source>
</evidence>
<dbReference type="Gene3D" id="2.60.40.10">
    <property type="entry name" value="Immunoglobulins"/>
    <property type="match status" value="1"/>
</dbReference>
<dbReference type="Proteomes" id="UP000437017">
    <property type="component" value="Unassembled WGS sequence"/>
</dbReference>
<dbReference type="InterPro" id="IPR036179">
    <property type="entry name" value="Ig-like_dom_sf"/>
</dbReference>
<dbReference type="EMBL" id="SGJD01013362">
    <property type="protein sequence ID" value="KAB0388676.1"/>
    <property type="molecule type" value="Genomic_DNA"/>
</dbReference>
<evidence type="ECO:0000256" key="1">
    <source>
        <dbReference type="ARBA" id="ARBA00022729"/>
    </source>
</evidence>
<keyword evidence="3" id="KW-0393">Immunoglobulin domain</keyword>
<evidence type="ECO:0008006" key="6">
    <source>
        <dbReference type="Google" id="ProtNLM"/>
    </source>
</evidence>
<dbReference type="GO" id="GO:0002250">
    <property type="term" value="P:adaptive immune response"/>
    <property type="evidence" value="ECO:0007669"/>
    <property type="project" value="UniProtKB-KW"/>
</dbReference>
<keyword evidence="2" id="KW-1064">Adaptive immunity</keyword>
<reference evidence="4 5" key="1">
    <citation type="journal article" date="2019" name="PLoS ONE">
        <title>Genomic analyses reveal an absence of contemporary introgressive admixture between fin whales and blue whales, despite known hybrids.</title>
        <authorList>
            <person name="Westbury M.V."/>
            <person name="Petersen B."/>
            <person name="Lorenzen E.D."/>
        </authorList>
    </citation>
    <scope>NUCLEOTIDE SEQUENCE [LARGE SCALE GENOMIC DNA]</scope>
    <source>
        <strain evidence="4">FinWhale-01</strain>
    </source>
</reference>
<protein>
    <recommendedName>
        <fullName evidence="6">Ig-like domain-containing protein</fullName>
    </recommendedName>
</protein>
<dbReference type="InterPro" id="IPR013783">
    <property type="entry name" value="Ig-like_fold"/>
</dbReference>
<keyword evidence="2" id="KW-0391">Immunity</keyword>
<dbReference type="AlphaFoldDB" id="A0A643BL26"/>
<dbReference type="SUPFAM" id="SSF48726">
    <property type="entry name" value="Immunoglobulin"/>
    <property type="match status" value="1"/>
</dbReference>
<keyword evidence="1" id="KW-0732">Signal</keyword>
<evidence type="ECO:0000313" key="4">
    <source>
        <dbReference type="EMBL" id="KAB0388676.1"/>
    </source>
</evidence>
<name>A0A643BL26_BALPH</name>
<feature type="non-terminal residue" evidence="4">
    <location>
        <position position="1"/>
    </location>
</feature>